<proteinExistence type="predicted"/>
<dbReference type="SUPFAM" id="SSF47598">
    <property type="entry name" value="Ribbon-helix-helix"/>
    <property type="match status" value="1"/>
</dbReference>
<keyword evidence="2" id="KW-1185">Reference proteome</keyword>
<dbReference type="InterPro" id="IPR010985">
    <property type="entry name" value="Ribbon_hlx_hlx"/>
</dbReference>
<organism evidence="1 2">
    <name type="scientific">Aetokthonos hydrillicola Thurmond2011</name>
    <dbReference type="NCBI Taxonomy" id="2712845"/>
    <lineage>
        <taxon>Bacteria</taxon>
        <taxon>Bacillati</taxon>
        <taxon>Cyanobacteriota</taxon>
        <taxon>Cyanophyceae</taxon>
        <taxon>Nostocales</taxon>
        <taxon>Hapalosiphonaceae</taxon>
        <taxon>Aetokthonos</taxon>
    </lineage>
</organism>
<dbReference type="GO" id="GO:0006355">
    <property type="term" value="P:regulation of DNA-templated transcription"/>
    <property type="evidence" value="ECO:0007669"/>
    <property type="project" value="InterPro"/>
</dbReference>
<gene>
    <name evidence="1" type="ORF">G7B40_009370</name>
</gene>
<name>A0AAP5I700_9CYAN</name>
<accession>A0AAP5I700</accession>
<sequence>MLAYYPNNVYTAMKEKSLRFRMHERRYNKLKLYAQSKQKTMTQLIEDWVDRLPNPENLGSSKTPPSE</sequence>
<dbReference type="EMBL" id="JAALHA020000003">
    <property type="protein sequence ID" value="MDR9894777.1"/>
    <property type="molecule type" value="Genomic_DNA"/>
</dbReference>
<comment type="caution">
    <text evidence="1">The sequence shown here is derived from an EMBL/GenBank/DDBJ whole genome shotgun (WGS) entry which is preliminary data.</text>
</comment>
<protein>
    <submittedName>
        <fullName evidence="1">Uncharacterized protein</fullName>
    </submittedName>
</protein>
<evidence type="ECO:0000313" key="1">
    <source>
        <dbReference type="EMBL" id="MDR9894777.1"/>
    </source>
</evidence>
<dbReference type="AlphaFoldDB" id="A0AAP5I700"/>
<dbReference type="RefSeq" id="WP_208348315.1">
    <property type="nucleotide sequence ID" value="NZ_JAALHA020000003.1"/>
</dbReference>
<dbReference type="Proteomes" id="UP000667802">
    <property type="component" value="Unassembled WGS sequence"/>
</dbReference>
<reference evidence="2" key="1">
    <citation type="journal article" date="2021" name="Science">
        <title>Hunting the eagle killer: A cyanobacterial neurotoxin causes vacuolar myelinopathy.</title>
        <authorList>
            <person name="Breinlinger S."/>
            <person name="Phillips T.J."/>
            <person name="Haram B.N."/>
            <person name="Mares J."/>
            <person name="Martinez Yerena J.A."/>
            <person name="Hrouzek P."/>
            <person name="Sobotka R."/>
            <person name="Henderson W.M."/>
            <person name="Schmieder P."/>
            <person name="Williams S.M."/>
            <person name="Lauderdale J.D."/>
            <person name="Wilde H.D."/>
            <person name="Gerrin W."/>
            <person name="Kust A."/>
            <person name="Washington J.W."/>
            <person name="Wagner C."/>
            <person name="Geier B."/>
            <person name="Liebeke M."/>
            <person name="Enke H."/>
            <person name="Niedermeyer T.H.J."/>
            <person name="Wilde S.B."/>
        </authorList>
    </citation>
    <scope>NUCLEOTIDE SEQUENCE [LARGE SCALE GENOMIC DNA]</scope>
    <source>
        <strain evidence="2">Thurmond2011</strain>
    </source>
</reference>
<evidence type="ECO:0000313" key="2">
    <source>
        <dbReference type="Proteomes" id="UP000667802"/>
    </source>
</evidence>